<dbReference type="GO" id="GO:0003700">
    <property type="term" value="F:DNA-binding transcription factor activity"/>
    <property type="evidence" value="ECO:0007669"/>
    <property type="project" value="InterPro"/>
</dbReference>
<evidence type="ECO:0000256" key="3">
    <source>
        <dbReference type="ARBA" id="ARBA00022448"/>
    </source>
</evidence>
<dbReference type="InParanoid" id="A0A1Q6DWC1"/>
<dbReference type="InterPro" id="IPR005116">
    <property type="entry name" value="Transp-assoc_OB_typ1"/>
</dbReference>
<comment type="similarity">
    <text evidence="2">Belongs to the ModE family.</text>
</comment>
<dbReference type="AlphaFoldDB" id="A0A1Q6DWC1"/>
<dbReference type="InterPro" id="IPR000847">
    <property type="entry name" value="LysR_HTH_N"/>
</dbReference>
<name>A0A1Q6DWC1_METT1</name>
<keyword evidence="5" id="KW-0677">Repeat</keyword>
<evidence type="ECO:0000259" key="6">
    <source>
        <dbReference type="PROSITE" id="PS51866"/>
    </source>
</evidence>
<dbReference type="GO" id="GO:0015689">
    <property type="term" value="P:molybdate ion transport"/>
    <property type="evidence" value="ECO:0007669"/>
    <property type="project" value="InterPro"/>
</dbReference>
<evidence type="ECO:0000256" key="1">
    <source>
        <dbReference type="ARBA" id="ARBA00004202"/>
    </source>
</evidence>
<dbReference type="InterPro" id="IPR051815">
    <property type="entry name" value="Molybdate_resp_trans_reg"/>
</dbReference>
<accession>A0A1Q6DWC1</accession>
<keyword evidence="4" id="KW-0500">Molybdenum</keyword>
<evidence type="ECO:0000313" key="8">
    <source>
        <dbReference type="Proteomes" id="UP000185744"/>
    </source>
</evidence>
<sequence length="230" mass="26318">MTETEKEKPTIKQKKAEFKKRDLELLEAINKHGSINKAAKKLNRSYSYSQKRIRKLEKEFGKLIESSKGGKKGGGSHLTEKAHHLIKRYKKLQVEYGIASKINITTWKGKVKKVKDYFCIVKTTIGDVRATVNDELKKGDKVNILIREDSVTLIAHEDKLKKIKTSARNQFKGKIKQIKTNKDNAKIEIKIKDKIIKSIITQKSLKKMKLKKGKNIIVSFKATSARTLKT</sequence>
<dbReference type="Gene3D" id="2.40.50.100">
    <property type="match status" value="1"/>
</dbReference>
<evidence type="ECO:0000256" key="5">
    <source>
        <dbReference type="ARBA" id="ARBA00022737"/>
    </source>
</evidence>
<dbReference type="STRING" id="1903181.BTN85_1156"/>
<dbReference type="GO" id="GO:0030151">
    <property type="term" value="F:molybdenum ion binding"/>
    <property type="evidence" value="ECO:0007669"/>
    <property type="project" value="InterPro"/>
</dbReference>
<dbReference type="SUPFAM" id="SSF50331">
    <property type="entry name" value="MOP-like"/>
    <property type="match status" value="1"/>
</dbReference>
<dbReference type="PROSITE" id="PS51866">
    <property type="entry name" value="MOP"/>
    <property type="match status" value="1"/>
</dbReference>
<dbReference type="InterPro" id="IPR036390">
    <property type="entry name" value="WH_DNA-bd_sf"/>
</dbReference>
<gene>
    <name evidence="7" type="ORF">BTN85_1156</name>
</gene>
<evidence type="ECO:0000256" key="2">
    <source>
        <dbReference type="ARBA" id="ARBA00008110"/>
    </source>
</evidence>
<dbReference type="InterPro" id="IPR036388">
    <property type="entry name" value="WH-like_DNA-bd_sf"/>
</dbReference>
<feature type="domain" description="Mop" evidence="6">
    <location>
        <begin position="164"/>
        <end position="229"/>
    </location>
</feature>
<dbReference type="InterPro" id="IPR004606">
    <property type="entry name" value="Mop_domain"/>
</dbReference>
<dbReference type="InterPro" id="IPR008995">
    <property type="entry name" value="Mo/tungstate-bd_C_term_dom"/>
</dbReference>
<dbReference type="GO" id="GO:0005886">
    <property type="term" value="C:plasma membrane"/>
    <property type="evidence" value="ECO:0007669"/>
    <property type="project" value="UniProtKB-SubCell"/>
</dbReference>
<proteinExistence type="inferred from homology"/>
<organism evidence="7 8">
    <name type="scientific">Methanohalarchaeum thermophilum</name>
    <dbReference type="NCBI Taxonomy" id="1903181"/>
    <lineage>
        <taxon>Archaea</taxon>
        <taxon>Methanobacteriati</taxon>
        <taxon>Methanobacteriota</taxon>
        <taxon>Methanonatronarchaeia</taxon>
        <taxon>Methanonatronarchaeales</taxon>
        <taxon>Methanonatronarchaeaceae</taxon>
        <taxon>Candidatus Methanohalarchaeum</taxon>
    </lineage>
</organism>
<dbReference type="EMBL" id="MSDW01000001">
    <property type="protein sequence ID" value="OKY78659.1"/>
    <property type="molecule type" value="Genomic_DNA"/>
</dbReference>
<reference evidence="7" key="1">
    <citation type="submission" date="2016-12" db="EMBL/GenBank/DDBJ databases">
        <title>Discovery of methanogenic haloarchaea.</title>
        <authorList>
            <person name="Sorokin D.Y."/>
            <person name="Makarova K.S."/>
            <person name="Abbas B."/>
            <person name="Ferrer M."/>
            <person name="Golyshin P.N."/>
        </authorList>
    </citation>
    <scope>NUCLEOTIDE SEQUENCE [LARGE SCALE GENOMIC DNA]</scope>
    <source>
        <strain evidence="7">HMET1</strain>
    </source>
</reference>
<dbReference type="InterPro" id="IPR016462">
    <property type="entry name" value="ModE"/>
</dbReference>
<dbReference type="Pfam" id="PF03459">
    <property type="entry name" value="TOBE"/>
    <property type="match status" value="1"/>
</dbReference>
<evidence type="ECO:0000256" key="4">
    <source>
        <dbReference type="ARBA" id="ARBA00022505"/>
    </source>
</evidence>
<dbReference type="SUPFAM" id="SSF46785">
    <property type="entry name" value="Winged helix' DNA-binding domain"/>
    <property type="match status" value="1"/>
</dbReference>
<dbReference type="PANTHER" id="PTHR30432">
    <property type="entry name" value="TRANSCRIPTIONAL REGULATOR MODE"/>
    <property type="match status" value="1"/>
</dbReference>
<dbReference type="PIRSF" id="PIRSF005763">
    <property type="entry name" value="Txn_reg_ModE"/>
    <property type="match status" value="1"/>
</dbReference>
<protein>
    <submittedName>
        <fullName evidence="7">Molybdopterin-binding protein ModE</fullName>
    </submittedName>
</protein>
<dbReference type="PANTHER" id="PTHR30432:SF1">
    <property type="entry name" value="DNA-BINDING TRANSCRIPTIONAL DUAL REGULATOR MODE"/>
    <property type="match status" value="1"/>
</dbReference>
<dbReference type="Pfam" id="PF00126">
    <property type="entry name" value="HTH_1"/>
    <property type="match status" value="1"/>
</dbReference>
<keyword evidence="8" id="KW-1185">Reference proteome</keyword>
<evidence type="ECO:0000313" key="7">
    <source>
        <dbReference type="EMBL" id="OKY78659.1"/>
    </source>
</evidence>
<dbReference type="Gene3D" id="1.10.10.10">
    <property type="entry name" value="Winged helix-like DNA-binding domain superfamily/Winged helix DNA-binding domain"/>
    <property type="match status" value="1"/>
</dbReference>
<dbReference type="NCBIfam" id="TIGR00638">
    <property type="entry name" value="Mop"/>
    <property type="match status" value="1"/>
</dbReference>
<dbReference type="Proteomes" id="UP000185744">
    <property type="component" value="Unassembled WGS sequence"/>
</dbReference>
<comment type="caution">
    <text evidence="7">The sequence shown here is derived from an EMBL/GenBank/DDBJ whole genome shotgun (WGS) entry which is preliminary data.</text>
</comment>
<comment type="subcellular location">
    <subcellularLocation>
        <location evidence="1">Cell membrane</location>
        <topology evidence="1">Peripheral membrane protein</topology>
    </subcellularLocation>
</comment>
<keyword evidence="3" id="KW-0813">Transport</keyword>